<protein>
    <submittedName>
        <fullName evidence="2">Uncharacterized protein LOC109132947</fullName>
    </submittedName>
</protein>
<dbReference type="RefSeq" id="XP_019100969.1">
    <property type="nucleotide sequence ID" value="XM_019245424.1"/>
</dbReference>
<gene>
    <name evidence="2" type="primary">LOC109132947</name>
</gene>
<dbReference type="GeneID" id="109132947"/>
<organism evidence="1 2">
    <name type="scientific">Camelina sativa</name>
    <name type="common">False flax</name>
    <name type="synonym">Myagrum sativum</name>
    <dbReference type="NCBI Taxonomy" id="90675"/>
    <lineage>
        <taxon>Eukaryota</taxon>
        <taxon>Viridiplantae</taxon>
        <taxon>Streptophyta</taxon>
        <taxon>Embryophyta</taxon>
        <taxon>Tracheophyta</taxon>
        <taxon>Spermatophyta</taxon>
        <taxon>Magnoliopsida</taxon>
        <taxon>eudicotyledons</taxon>
        <taxon>Gunneridae</taxon>
        <taxon>Pentapetalae</taxon>
        <taxon>rosids</taxon>
        <taxon>malvids</taxon>
        <taxon>Brassicales</taxon>
        <taxon>Brassicaceae</taxon>
        <taxon>Camelineae</taxon>
        <taxon>Camelina</taxon>
    </lineage>
</organism>
<accession>A0ABM1RPN1</accession>
<name>A0ABM1RPN1_CAMSA</name>
<dbReference type="Proteomes" id="UP000694864">
    <property type="component" value="Chromosome 5"/>
</dbReference>
<keyword evidence="1" id="KW-1185">Reference proteome</keyword>
<sequence>MATKHKPLLTSCVGSLPLESMLHIPFSMLHTRACFRICLSGKTLILLRLRTMMLISDTTDLVFSKPLALLQQVTKYNLFLAYSYRPYKMSILVTSAEWLWDSLLADTVSETRTHFLQRCSEKSEESTAMFYCKLCDDCDRKSLDDFRKHLSSKEHALDDSKRVVLLSLLNYQSTSNNYPERQVFLMLIIDFLQRIITDDVNQSLKLRLKSLQDLQGIKALIGVLTLLVYC</sequence>
<reference evidence="1" key="1">
    <citation type="journal article" date="2014" name="Nat. Commun.">
        <title>The emerging biofuel crop Camelina sativa retains a highly undifferentiated hexaploid genome structure.</title>
        <authorList>
            <person name="Kagale S."/>
            <person name="Koh C."/>
            <person name="Nixon J."/>
            <person name="Bollina V."/>
            <person name="Clarke W.E."/>
            <person name="Tuteja R."/>
            <person name="Spillane C."/>
            <person name="Robinson S.J."/>
            <person name="Links M.G."/>
            <person name="Clarke C."/>
            <person name="Higgins E.E."/>
            <person name="Huebert T."/>
            <person name="Sharpe A.G."/>
            <person name="Parkin I.A."/>
        </authorList>
    </citation>
    <scope>NUCLEOTIDE SEQUENCE [LARGE SCALE GENOMIC DNA]</scope>
    <source>
        <strain evidence="1">cv. DH55</strain>
    </source>
</reference>
<evidence type="ECO:0000313" key="1">
    <source>
        <dbReference type="Proteomes" id="UP000694864"/>
    </source>
</evidence>
<proteinExistence type="predicted"/>
<evidence type="ECO:0000313" key="2">
    <source>
        <dbReference type="RefSeq" id="XP_019100969.1"/>
    </source>
</evidence>
<reference evidence="2" key="2">
    <citation type="submission" date="2025-08" db="UniProtKB">
        <authorList>
            <consortium name="RefSeq"/>
        </authorList>
    </citation>
    <scope>IDENTIFICATION</scope>
    <source>
        <tissue evidence="2">Leaf</tissue>
    </source>
</reference>